<accession>A0ABS9RG98</accession>
<sequence length="92" mass="10796">MKFDPLTKDIYTDKDEFVKKMNCPYKMSWDKLEATNSTFRKCANCVHLIVDTEFLTDDDLLKIVRQNPDTCLKIDLKQHNIKIVSNGILEQK</sequence>
<protein>
    <submittedName>
        <fullName evidence="1">Uncharacterized protein</fullName>
    </submittedName>
</protein>
<comment type="caution">
    <text evidence="1">The sequence shown here is derived from an EMBL/GenBank/DDBJ whole genome shotgun (WGS) entry which is preliminary data.</text>
</comment>
<reference evidence="1" key="1">
    <citation type="submission" date="2022-02" db="EMBL/GenBank/DDBJ databases">
        <title>Aestuariibaculum sp., a marine bacterium isolated from sediment in Guangxi.</title>
        <authorList>
            <person name="Ying J."/>
        </authorList>
    </citation>
    <scope>NUCLEOTIDE SEQUENCE</scope>
    <source>
        <strain evidence="1">L182</strain>
    </source>
</reference>
<gene>
    <name evidence="1" type="ORF">MKW35_05020</name>
</gene>
<organism evidence="1 2">
    <name type="scientific">Aestuariibaculum lutulentum</name>
    <dbReference type="NCBI Taxonomy" id="2920935"/>
    <lineage>
        <taxon>Bacteria</taxon>
        <taxon>Pseudomonadati</taxon>
        <taxon>Bacteroidota</taxon>
        <taxon>Flavobacteriia</taxon>
        <taxon>Flavobacteriales</taxon>
        <taxon>Flavobacteriaceae</taxon>
    </lineage>
</organism>
<keyword evidence="2" id="KW-1185">Reference proteome</keyword>
<evidence type="ECO:0000313" key="1">
    <source>
        <dbReference type="EMBL" id="MCH4551973.1"/>
    </source>
</evidence>
<proteinExistence type="predicted"/>
<name>A0ABS9RG98_9FLAO</name>
<dbReference type="Proteomes" id="UP001156141">
    <property type="component" value="Unassembled WGS sequence"/>
</dbReference>
<dbReference type="RefSeq" id="WP_240572294.1">
    <property type="nucleotide sequence ID" value="NZ_JAKVQD010000001.1"/>
</dbReference>
<evidence type="ECO:0000313" key="2">
    <source>
        <dbReference type="Proteomes" id="UP001156141"/>
    </source>
</evidence>
<dbReference type="EMBL" id="JAKVQD010000001">
    <property type="protein sequence ID" value="MCH4551973.1"/>
    <property type="molecule type" value="Genomic_DNA"/>
</dbReference>